<sequence length="119" mass="13474">MPSIHPRVDFIRSSKVSMRVCGPKLSICGLCLSIWGMLQLVFMSLALHSRSVAFVEDIPDPGPDVETQEQYLAHMERNYDLLAHNCGVAASLYLVTFLVSLHQYWMNSKASPTGYQRYH</sequence>
<evidence type="ECO:0000256" key="1">
    <source>
        <dbReference type="SAM" id="Phobius"/>
    </source>
</evidence>
<organism evidence="2 3">
    <name type="scientific">Tigriopus californicus</name>
    <name type="common">Marine copepod</name>
    <dbReference type="NCBI Taxonomy" id="6832"/>
    <lineage>
        <taxon>Eukaryota</taxon>
        <taxon>Metazoa</taxon>
        <taxon>Ecdysozoa</taxon>
        <taxon>Arthropoda</taxon>
        <taxon>Crustacea</taxon>
        <taxon>Multicrustacea</taxon>
        <taxon>Hexanauplia</taxon>
        <taxon>Copepoda</taxon>
        <taxon>Harpacticoida</taxon>
        <taxon>Harpacticidae</taxon>
        <taxon>Tigriopus</taxon>
    </lineage>
</organism>
<evidence type="ECO:0000313" key="3">
    <source>
        <dbReference type="Proteomes" id="UP000318571"/>
    </source>
</evidence>
<name>A0A553P9L5_TIGCA</name>
<keyword evidence="1" id="KW-1133">Transmembrane helix</keyword>
<reference evidence="2 3" key="1">
    <citation type="journal article" date="2018" name="Nat. Ecol. Evol.">
        <title>Genomic signatures of mitonuclear coevolution across populations of Tigriopus californicus.</title>
        <authorList>
            <person name="Barreto F.S."/>
            <person name="Watson E.T."/>
            <person name="Lima T.G."/>
            <person name="Willett C.S."/>
            <person name="Edmands S."/>
            <person name="Li W."/>
            <person name="Burton R.S."/>
        </authorList>
    </citation>
    <scope>NUCLEOTIDE SEQUENCE [LARGE SCALE GENOMIC DNA]</scope>
    <source>
        <strain evidence="2 3">San Diego</strain>
    </source>
</reference>
<keyword evidence="3" id="KW-1185">Reference proteome</keyword>
<feature type="transmembrane region" description="Helical" evidence="1">
    <location>
        <begin position="81"/>
        <end position="101"/>
    </location>
</feature>
<protein>
    <submittedName>
        <fullName evidence="2">Uncharacterized protein</fullName>
    </submittedName>
</protein>
<dbReference type="EMBL" id="VCGU01000005">
    <property type="protein sequence ID" value="TRY74385.1"/>
    <property type="molecule type" value="Genomic_DNA"/>
</dbReference>
<dbReference type="Proteomes" id="UP000318571">
    <property type="component" value="Chromosome 2"/>
</dbReference>
<dbReference type="OMA" id="SNNCFIA"/>
<keyword evidence="1" id="KW-0472">Membrane</keyword>
<evidence type="ECO:0000313" key="2">
    <source>
        <dbReference type="EMBL" id="TRY74385.1"/>
    </source>
</evidence>
<gene>
    <name evidence="2" type="ORF">TCAL_04606</name>
</gene>
<proteinExistence type="predicted"/>
<comment type="caution">
    <text evidence="2">The sequence shown here is derived from an EMBL/GenBank/DDBJ whole genome shotgun (WGS) entry which is preliminary data.</text>
</comment>
<feature type="transmembrane region" description="Helical" evidence="1">
    <location>
        <begin position="21"/>
        <end position="42"/>
    </location>
</feature>
<accession>A0A553P9L5</accession>
<dbReference type="STRING" id="6832.A0A553P9L5"/>
<dbReference type="AlphaFoldDB" id="A0A553P9L5"/>
<keyword evidence="1" id="KW-0812">Transmembrane</keyword>